<organism evidence="1">
    <name type="scientific">marine sediment metagenome</name>
    <dbReference type="NCBI Taxonomy" id="412755"/>
    <lineage>
        <taxon>unclassified sequences</taxon>
        <taxon>metagenomes</taxon>
        <taxon>ecological metagenomes</taxon>
    </lineage>
</organism>
<evidence type="ECO:0008006" key="2">
    <source>
        <dbReference type="Google" id="ProtNLM"/>
    </source>
</evidence>
<reference evidence="1" key="1">
    <citation type="journal article" date="2015" name="Nature">
        <title>Complex archaea that bridge the gap between prokaryotes and eukaryotes.</title>
        <authorList>
            <person name="Spang A."/>
            <person name="Saw J.H."/>
            <person name="Jorgensen S.L."/>
            <person name="Zaremba-Niedzwiedzka K."/>
            <person name="Martijn J."/>
            <person name="Lind A.E."/>
            <person name="van Eijk R."/>
            <person name="Schleper C."/>
            <person name="Guy L."/>
            <person name="Ettema T.J."/>
        </authorList>
    </citation>
    <scope>NUCLEOTIDE SEQUENCE</scope>
</reference>
<sequence length="157" mass="18524">MDKTIPQCQLLLFIATSKSVFDSKDCQHELELARQHDIQILPIKGTNVDWGDVAEVGLSRELGLEFNVDDFDKFCEDLYQYIYEFKRNIDLIDKEQGKIDKIMLETENLISKFLKSPDNKDLIKDNISKIYALKQGLQEEKISFLEYMDKFWELFKE</sequence>
<evidence type="ECO:0000313" key="1">
    <source>
        <dbReference type="EMBL" id="KKK85097.1"/>
    </source>
</evidence>
<protein>
    <recommendedName>
        <fullName evidence="2">TIR domain-containing protein</fullName>
    </recommendedName>
</protein>
<comment type="caution">
    <text evidence="1">The sequence shown here is derived from an EMBL/GenBank/DDBJ whole genome shotgun (WGS) entry which is preliminary data.</text>
</comment>
<name>A0A0F8YUH8_9ZZZZ</name>
<proteinExistence type="predicted"/>
<dbReference type="EMBL" id="LAZR01051468">
    <property type="protein sequence ID" value="KKK85097.1"/>
    <property type="molecule type" value="Genomic_DNA"/>
</dbReference>
<dbReference type="AlphaFoldDB" id="A0A0F8YUH8"/>
<accession>A0A0F8YUH8</accession>
<gene>
    <name evidence="1" type="ORF">LCGC14_2776740</name>
</gene>